<dbReference type="PROSITE" id="PS51257">
    <property type="entry name" value="PROKAR_LIPOPROTEIN"/>
    <property type="match status" value="1"/>
</dbReference>
<proteinExistence type="predicted"/>
<name>A0ABR9WI39_9BACT</name>
<gene>
    <name evidence="2" type="ORF">IEE83_24605</name>
</gene>
<dbReference type="Proteomes" id="UP000634134">
    <property type="component" value="Unassembled WGS sequence"/>
</dbReference>
<dbReference type="RefSeq" id="WP_194123104.1">
    <property type="nucleotide sequence ID" value="NZ_JACYGY010000001.1"/>
</dbReference>
<reference evidence="3" key="1">
    <citation type="submission" date="2023-07" db="EMBL/GenBank/DDBJ databases">
        <title>Dyadobacter sp. nov 'subterranea' isolated from contaminted grondwater.</title>
        <authorList>
            <person name="Szabo I."/>
            <person name="Al-Omari J."/>
            <person name="Szerdahelyi S.G."/>
            <person name="Rado J."/>
        </authorList>
    </citation>
    <scope>NUCLEOTIDE SEQUENCE [LARGE SCALE GENOMIC DNA]</scope>
    <source>
        <strain evidence="3">UP-52</strain>
    </source>
</reference>
<comment type="caution">
    <text evidence="2">The sequence shown here is derived from an EMBL/GenBank/DDBJ whole genome shotgun (WGS) entry which is preliminary data.</text>
</comment>
<evidence type="ECO:0000256" key="1">
    <source>
        <dbReference type="SAM" id="Phobius"/>
    </source>
</evidence>
<keyword evidence="3" id="KW-1185">Reference proteome</keyword>
<sequence length="244" mass="27866">MKISTYYQTGKFYNSLPGVLFLFLTLLFFQSCKDSNTDPVNSYDYFPLTVGHYMIYDVNETVYSSGQANPVVKAYQEKDEISSVTVNSDGSSTYIVSRSSRNTSADYWVKTKEYSINQFPDKLIFNIDNQSLVPLVFPIDSKITWNGNMYNTLDEEDYQYEDINQPFKLDSQSFDKTLTLVERRDTTSVIDYDLGLKRFAIGVGLIYDEQTSYEYCQATAACIGQGIIDSGSKKTRKIIEYGPM</sequence>
<evidence type="ECO:0008006" key="4">
    <source>
        <dbReference type="Google" id="ProtNLM"/>
    </source>
</evidence>
<dbReference type="EMBL" id="JACYGY010000001">
    <property type="protein sequence ID" value="MBE9465077.1"/>
    <property type="molecule type" value="Genomic_DNA"/>
</dbReference>
<evidence type="ECO:0000313" key="2">
    <source>
        <dbReference type="EMBL" id="MBE9465077.1"/>
    </source>
</evidence>
<keyword evidence="1" id="KW-0472">Membrane</keyword>
<accession>A0ABR9WI39</accession>
<evidence type="ECO:0000313" key="3">
    <source>
        <dbReference type="Proteomes" id="UP000634134"/>
    </source>
</evidence>
<keyword evidence="1" id="KW-0812">Transmembrane</keyword>
<feature type="transmembrane region" description="Helical" evidence="1">
    <location>
        <begin position="12"/>
        <end position="29"/>
    </location>
</feature>
<organism evidence="2 3">
    <name type="scientific">Dyadobacter subterraneus</name>
    <dbReference type="NCBI Taxonomy" id="2773304"/>
    <lineage>
        <taxon>Bacteria</taxon>
        <taxon>Pseudomonadati</taxon>
        <taxon>Bacteroidota</taxon>
        <taxon>Cytophagia</taxon>
        <taxon>Cytophagales</taxon>
        <taxon>Spirosomataceae</taxon>
        <taxon>Dyadobacter</taxon>
    </lineage>
</organism>
<protein>
    <recommendedName>
        <fullName evidence="4">Lipoprotein</fullName>
    </recommendedName>
</protein>
<keyword evidence="1" id="KW-1133">Transmembrane helix</keyword>